<dbReference type="EMBL" id="WUBL01000004">
    <property type="protein sequence ID" value="KAF2972820.1"/>
    <property type="molecule type" value="Genomic_DNA"/>
</dbReference>
<keyword evidence="3 6" id="KW-0349">Heme</keyword>
<feature type="compositionally biased region" description="Basic and acidic residues" evidence="7">
    <location>
        <begin position="565"/>
        <end position="581"/>
    </location>
</feature>
<dbReference type="PANTHER" id="PTHR24305">
    <property type="entry name" value="CYTOCHROME P450"/>
    <property type="match status" value="1"/>
</dbReference>
<dbReference type="InterPro" id="IPR050121">
    <property type="entry name" value="Cytochrome_P450_monoxygenase"/>
</dbReference>
<accession>A0A7C8IX12</accession>
<keyword evidence="9" id="KW-1185">Reference proteome</keyword>
<reference evidence="8 9" key="1">
    <citation type="submission" date="2019-12" db="EMBL/GenBank/DDBJ databases">
        <title>Draft genome sequence of the ascomycete Xylaria multiplex DSM 110363.</title>
        <authorList>
            <person name="Buettner E."/>
            <person name="Kellner H."/>
        </authorList>
    </citation>
    <scope>NUCLEOTIDE SEQUENCE [LARGE SCALE GENOMIC DNA]</scope>
    <source>
        <strain evidence="8 9">DSM 110363</strain>
    </source>
</reference>
<keyword evidence="5 6" id="KW-0408">Iron</keyword>
<evidence type="ECO:0000256" key="5">
    <source>
        <dbReference type="ARBA" id="ARBA00023004"/>
    </source>
</evidence>
<evidence type="ECO:0000256" key="7">
    <source>
        <dbReference type="SAM" id="MobiDB-lite"/>
    </source>
</evidence>
<proteinExistence type="inferred from homology"/>
<protein>
    <submittedName>
        <fullName evidence="8">Uncharacterized protein</fullName>
    </submittedName>
</protein>
<feature type="region of interest" description="Disordered" evidence="7">
    <location>
        <begin position="557"/>
        <end position="661"/>
    </location>
</feature>
<feature type="binding site" description="axial binding residue" evidence="6">
    <location>
        <position position="287"/>
    </location>
    <ligand>
        <name>heme</name>
        <dbReference type="ChEBI" id="CHEBI:30413"/>
    </ligand>
    <ligandPart>
        <name>Fe</name>
        <dbReference type="ChEBI" id="CHEBI:18248"/>
    </ligandPart>
</feature>
<gene>
    <name evidence="8" type="ORF">GQX73_g697</name>
</gene>
<dbReference type="GO" id="GO:0016705">
    <property type="term" value="F:oxidoreductase activity, acting on paired donors, with incorporation or reduction of molecular oxygen"/>
    <property type="evidence" value="ECO:0007669"/>
    <property type="project" value="InterPro"/>
</dbReference>
<evidence type="ECO:0000256" key="2">
    <source>
        <dbReference type="ARBA" id="ARBA00010617"/>
    </source>
</evidence>
<organism evidence="8 9">
    <name type="scientific">Xylaria multiplex</name>
    <dbReference type="NCBI Taxonomy" id="323545"/>
    <lineage>
        <taxon>Eukaryota</taxon>
        <taxon>Fungi</taxon>
        <taxon>Dikarya</taxon>
        <taxon>Ascomycota</taxon>
        <taxon>Pezizomycotina</taxon>
        <taxon>Sordariomycetes</taxon>
        <taxon>Xylariomycetidae</taxon>
        <taxon>Xylariales</taxon>
        <taxon>Xylariaceae</taxon>
        <taxon>Xylaria</taxon>
    </lineage>
</organism>
<dbReference type="GO" id="GO:0020037">
    <property type="term" value="F:heme binding"/>
    <property type="evidence" value="ECO:0007669"/>
    <property type="project" value="InterPro"/>
</dbReference>
<dbReference type="GO" id="GO:0004497">
    <property type="term" value="F:monooxygenase activity"/>
    <property type="evidence" value="ECO:0007669"/>
    <property type="project" value="InterPro"/>
</dbReference>
<feature type="compositionally biased region" description="Basic and acidic residues" evidence="7">
    <location>
        <begin position="1594"/>
        <end position="1606"/>
    </location>
</feature>
<dbReference type="InterPro" id="IPR001128">
    <property type="entry name" value="Cyt_P450"/>
</dbReference>
<dbReference type="Pfam" id="PF00067">
    <property type="entry name" value="p450"/>
    <property type="match status" value="2"/>
</dbReference>
<evidence type="ECO:0000313" key="8">
    <source>
        <dbReference type="EMBL" id="KAF2972820.1"/>
    </source>
</evidence>
<dbReference type="Gene3D" id="1.10.630.10">
    <property type="entry name" value="Cytochrome P450"/>
    <property type="match status" value="1"/>
</dbReference>
<keyword evidence="4 6" id="KW-0479">Metal-binding</keyword>
<dbReference type="Proteomes" id="UP000481858">
    <property type="component" value="Unassembled WGS sequence"/>
</dbReference>
<evidence type="ECO:0000313" key="9">
    <source>
        <dbReference type="Proteomes" id="UP000481858"/>
    </source>
</evidence>
<dbReference type="GO" id="GO:0005506">
    <property type="term" value="F:iron ion binding"/>
    <property type="evidence" value="ECO:0007669"/>
    <property type="project" value="InterPro"/>
</dbReference>
<evidence type="ECO:0000256" key="3">
    <source>
        <dbReference type="ARBA" id="ARBA00022617"/>
    </source>
</evidence>
<feature type="region of interest" description="Disordered" evidence="7">
    <location>
        <begin position="1528"/>
        <end position="1547"/>
    </location>
</feature>
<comment type="cofactor">
    <cofactor evidence="1 6">
        <name>heme</name>
        <dbReference type="ChEBI" id="CHEBI:30413"/>
    </cofactor>
</comment>
<name>A0A7C8IX12_9PEZI</name>
<evidence type="ECO:0000256" key="1">
    <source>
        <dbReference type="ARBA" id="ARBA00001971"/>
    </source>
</evidence>
<feature type="region of interest" description="Disordered" evidence="7">
    <location>
        <begin position="1029"/>
        <end position="1053"/>
    </location>
</feature>
<feature type="region of interest" description="Disordered" evidence="7">
    <location>
        <begin position="1585"/>
        <end position="1606"/>
    </location>
</feature>
<dbReference type="OrthoDB" id="1577640at2759"/>
<evidence type="ECO:0000256" key="6">
    <source>
        <dbReference type="PIRSR" id="PIRSR602401-1"/>
    </source>
</evidence>
<dbReference type="InterPro" id="IPR036396">
    <property type="entry name" value="Cyt_P450_sf"/>
</dbReference>
<dbReference type="InParanoid" id="A0A7C8IX12"/>
<comment type="similarity">
    <text evidence="2">Belongs to the cytochrome P450 family.</text>
</comment>
<dbReference type="SUPFAM" id="SSF48264">
    <property type="entry name" value="Cytochrome P450"/>
    <property type="match status" value="1"/>
</dbReference>
<dbReference type="InterPro" id="IPR002401">
    <property type="entry name" value="Cyt_P450_E_grp-I"/>
</dbReference>
<feature type="compositionally biased region" description="Polar residues" evidence="7">
    <location>
        <begin position="598"/>
        <end position="661"/>
    </location>
</feature>
<sequence length="1653" mass="184802">MVGEHAGSLFKSLFPKAFHHFKVLTNAQLRRNIATKEEFIRCGIDKTISRFKGHGERSVRSAMDSLLLKESDLATSERRKPDFHSREIYDELFGFFVAGYDTSTCAFSWLVKDIAENQRAQTKLRSALRDVFSSASAESRQPSATEISGASIPYLDAAIEETLRLHSPIGAQIREAIVDTDLLGQNTQRNERIQHKDWQALLSNTSRDYQIPILIGTGPDFLSPSIPVPDSIRSNTSEKRYEYGSWDPEDMHLFNPERWIKVDEEGTEIYDHQAGPFLSFGLGPRGCSGRQLAYLELRIVLVLLIWNFKFHRVTGEIGSYASVDKMTTNPKFCYVHLSRCTLTLRFLKLLELHTALVHPEPNADQLLAIQSALKDKASGDTLDKEPTPIQTKATHISYSRPIASGQMSAFLLPTAGKWAESELRESKQNEWNERQTRAAADIINRLEGTSTKKEKAYFPIGTTVVSFDELWQCKYSNTFGACQWTGRFQELIAHFATFHHIFQDAGPDAKWTVCLVCNTPSRGWERPSECSAKACFTYLSWQRWYWGSLVKNVETPGEHIGSTRSLEKRPLLEPAERKEESMASYADAVKDQTHKTSAHLTQSPSQYASEDVNSQPETWTTNLTRPPSGVHPSSASDPTKSTNKSDATPHTSVPSSFSYSYPQKSKGSALLGIQEEEAHTIKDDPAQGALTEELPDLIDDASVISRGSTEYSPHQKDDAILRFTRAMLERLPENLNYVVVNETSRQRLLHHLRLALKEFALAVEAMSNNNTHRRGIRMVRRLRQEIANKVHDEILKINQATESSHGLRLFPGNLPPITLQEKVRGWTVGINLPFTMGSQNLHIYQDLVEATPNINPSRRSSPTNSSVAIELGVPEVASLLQAHLMHSSPVNLYGNSVDPAEVTEYFTEQSAFSSLIDETERLFARYHGQKMDLIRQRTSLALRRHPEASRKFSAVFSVNWALADFLVNNYDAGVSQKLNRILAITGGSETAIMCPVGEYMTWCWPSYGTQLLHVIESVLCSSNGGQTSNRIEMPGATRDKEPGGDENANNPPLDVPISQYIAADSTLRRFEVEGTEDFVISIAQQLSWLAAVCQEKSNTYKHAYIGFLQVPGLSTVEFEIDITLEPPSALESGSCWNEVVGPAVVVNGFPLPERGPEDQGLEVSVSVMASLAGLPQAVTFGGGFVFKGNYHALVPVRNSSESTQWHLVNTYPKRLRWADVDKSCPGRLRGETDGDAFLQKRSFLGWCPLVVELLGTAEYDYESVQYSKAKTCGRRPQLNKVTVGFSQWAQITGEFTLSKKDGFRRPNELDDYEMLLDDAKSMHVILHDTAHRRAYQTNVEELILHIIHHRKKLYLSRKMSDLEFADANRRAKTIRQVMHNNSEKVLHALSQISSSVLRECRFKEEVKLLYSILDALWANTYESEDKSLKMGLPFKLTTSTSGWEYMEVVRNHKHMSPKTVDLRKTCGRWNDYAKDIQALILFGANLGDILKPASGLSIKASFSDTPDHQPPPKALSVKVTKAIVRPEDLLSVKPPHTSGDYEYITESSTASDRQWSGSLSKPTSNTTSTSISYSTSGLSKITRDLATSTSNSNDSERINTDAKGKEPVRAISAVEPLGKREPVTAVLPSSPICLDPPAVNGNQTRIRVLEHGI</sequence>
<dbReference type="PANTHER" id="PTHR24305:SF232">
    <property type="entry name" value="P450, PUTATIVE (EUROFUNG)-RELATED"/>
    <property type="match status" value="1"/>
</dbReference>
<dbReference type="PRINTS" id="PR00463">
    <property type="entry name" value="EP450I"/>
</dbReference>
<comment type="caution">
    <text evidence="8">The sequence shown here is derived from an EMBL/GenBank/DDBJ whole genome shotgun (WGS) entry which is preliminary data.</text>
</comment>
<evidence type="ECO:0000256" key="4">
    <source>
        <dbReference type="ARBA" id="ARBA00022723"/>
    </source>
</evidence>